<dbReference type="InterPro" id="IPR000277">
    <property type="entry name" value="Cys/Met-Metab_PyrdxlP-dep_enz"/>
</dbReference>
<organism evidence="10 11">
    <name type="scientific">Candidatus Ruthenibacterium merdavium</name>
    <dbReference type="NCBI Taxonomy" id="2838752"/>
    <lineage>
        <taxon>Bacteria</taxon>
        <taxon>Bacillati</taxon>
        <taxon>Bacillota</taxon>
        <taxon>Clostridia</taxon>
        <taxon>Eubacteriales</taxon>
        <taxon>Oscillospiraceae</taxon>
        <taxon>Ruthenibacterium</taxon>
    </lineage>
</organism>
<evidence type="ECO:0000256" key="7">
    <source>
        <dbReference type="ARBA" id="ARBA00052699"/>
    </source>
</evidence>
<feature type="modified residue" description="N6-(pyridoxal phosphate)lysine" evidence="8">
    <location>
        <position position="198"/>
    </location>
</feature>
<dbReference type="GO" id="GO:0047982">
    <property type="term" value="F:homocysteine desulfhydrase activity"/>
    <property type="evidence" value="ECO:0007669"/>
    <property type="project" value="UniProtKB-EC"/>
</dbReference>
<protein>
    <recommendedName>
        <fullName evidence="4">homocysteine desulfhydrase</fullName>
        <ecNumber evidence="4">4.4.1.2</ecNumber>
    </recommendedName>
    <alternativeName>
        <fullName evidence="5">Homocysteine desulfhydrase</fullName>
    </alternativeName>
</protein>
<gene>
    <name evidence="10" type="ORF">H9698_05345</name>
</gene>
<dbReference type="PIRSF" id="PIRSF001434">
    <property type="entry name" value="CGS"/>
    <property type="match status" value="1"/>
</dbReference>
<evidence type="ECO:0000256" key="5">
    <source>
        <dbReference type="ARBA" id="ARBA00047199"/>
    </source>
</evidence>
<dbReference type="EMBL" id="DWWA01000027">
    <property type="protein sequence ID" value="HJC72201.1"/>
    <property type="molecule type" value="Genomic_DNA"/>
</dbReference>
<evidence type="ECO:0000256" key="1">
    <source>
        <dbReference type="ARBA" id="ARBA00001933"/>
    </source>
</evidence>
<comment type="caution">
    <text evidence="10">The sequence shown here is derived from an EMBL/GenBank/DDBJ whole genome shotgun (WGS) entry which is preliminary data.</text>
</comment>
<dbReference type="InterPro" id="IPR054542">
    <property type="entry name" value="Cys_met_metab_PP"/>
</dbReference>
<comment type="catalytic activity">
    <reaction evidence="7">
        <text>L-methionine + H2O = methanethiol + 2-oxobutanoate + NH4(+)</text>
        <dbReference type="Rhea" id="RHEA:23800"/>
        <dbReference type="ChEBI" id="CHEBI:15377"/>
        <dbReference type="ChEBI" id="CHEBI:16007"/>
        <dbReference type="ChEBI" id="CHEBI:16763"/>
        <dbReference type="ChEBI" id="CHEBI:28938"/>
        <dbReference type="ChEBI" id="CHEBI:57844"/>
        <dbReference type="EC" id="4.4.1.11"/>
    </reaction>
    <physiologicalReaction direction="left-to-right" evidence="7">
        <dbReference type="Rhea" id="RHEA:23801"/>
    </physiologicalReaction>
</comment>
<evidence type="ECO:0000313" key="10">
    <source>
        <dbReference type="EMBL" id="HJC72201.1"/>
    </source>
</evidence>
<dbReference type="GO" id="GO:0018826">
    <property type="term" value="F:methionine gamma-lyase activity"/>
    <property type="evidence" value="ECO:0007669"/>
    <property type="project" value="UniProtKB-EC"/>
</dbReference>
<keyword evidence="10" id="KW-0808">Transferase</keyword>
<proteinExistence type="inferred from homology"/>
<dbReference type="GO" id="GO:0030170">
    <property type="term" value="F:pyridoxal phosphate binding"/>
    <property type="evidence" value="ECO:0007669"/>
    <property type="project" value="InterPro"/>
</dbReference>
<evidence type="ECO:0000256" key="8">
    <source>
        <dbReference type="PIRSR" id="PIRSR001434-2"/>
    </source>
</evidence>
<evidence type="ECO:0000256" key="3">
    <source>
        <dbReference type="ARBA" id="ARBA00022898"/>
    </source>
</evidence>
<name>A0A9D2Q664_9FIRM</name>
<reference evidence="10" key="2">
    <citation type="submission" date="2021-04" db="EMBL/GenBank/DDBJ databases">
        <authorList>
            <person name="Gilroy R."/>
        </authorList>
    </citation>
    <scope>NUCLEOTIDE SEQUENCE</scope>
    <source>
        <strain evidence="10">5933</strain>
    </source>
</reference>
<dbReference type="Pfam" id="PF01053">
    <property type="entry name" value="Cys_Met_Meta_PP"/>
    <property type="match status" value="1"/>
</dbReference>
<dbReference type="Gene3D" id="3.40.640.10">
    <property type="entry name" value="Type I PLP-dependent aspartate aminotransferase-like (Major domain)"/>
    <property type="match status" value="1"/>
</dbReference>
<evidence type="ECO:0000256" key="2">
    <source>
        <dbReference type="ARBA" id="ARBA00009077"/>
    </source>
</evidence>
<dbReference type="GO" id="GO:0008483">
    <property type="term" value="F:transaminase activity"/>
    <property type="evidence" value="ECO:0007669"/>
    <property type="project" value="UniProtKB-KW"/>
</dbReference>
<reference evidence="10" key="1">
    <citation type="journal article" date="2021" name="PeerJ">
        <title>Extensive microbial diversity within the chicken gut microbiome revealed by metagenomics and culture.</title>
        <authorList>
            <person name="Gilroy R."/>
            <person name="Ravi A."/>
            <person name="Getino M."/>
            <person name="Pursley I."/>
            <person name="Horton D.L."/>
            <person name="Alikhan N.F."/>
            <person name="Baker D."/>
            <person name="Gharbi K."/>
            <person name="Hall N."/>
            <person name="Watson M."/>
            <person name="Adriaenssens E.M."/>
            <person name="Foster-Nyarko E."/>
            <person name="Jarju S."/>
            <person name="Secka A."/>
            <person name="Antonio M."/>
            <person name="Oren A."/>
            <person name="Chaudhuri R.R."/>
            <person name="La Ragione R."/>
            <person name="Hildebrand F."/>
            <person name="Pallen M.J."/>
        </authorList>
    </citation>
    <scope>NUCLEOTIDE SEQUENCE</scope>
    <source>
        <strain evidence="10">5933</strain>
    </source>
</reference>
<keyword evidence="3 8" id="KW-0663">Pyridoxal phosphate</keyword>
<comment type="similarity">
    <text evidence="2 9">Belongs to the trans-sulfuration enzymes family.</text>
</comment>
<dbReference type="InterPro" id="IPR015421">
    <property type="entry name" value="PyrdxlP-dep_Trfase_major"/>
</dbReference>
<dbReference type="GO" id="GO:0005737">
    <property type="term" value="C:cytoplasm"/>
    <property type="evidence" value="ECO:0007669"/>
    <property type="project" value="TreeGrafter"/>
</dbReference>
<evidence type="ECO:0000313" key="11">
    <source>
        <dbReference type="Proteomes" id="UP000823918"/>
    </source>
</evidence>
<dbReference type="PANTHER" id="PTHR11808:SF80">
    <property type="entry name" value="CYSTATHIONINE GAMMA-LYASE"/>
    <property type="match status" value="1"/>
</dbReference>
<dbReference type="CDD" id="cd00614">
    <property type="entry name" value="CGS_like"/>
    <property type="match status" value="1"/>
</dbReference>
<comment type="catalytic activity">
    <reaction evidence="6">
        <text>L-homocysteine + H2O = 2-oxobutanoate + hydrogen sulfide + NH4(+) + H(+)</text>
        <dbReference type="Rhea" id="RHEA:14501"/>
        <dbReference type="ChEBI" id="CHEBI:15377"/>
        <dbReference type="ChEBI" id="CHEBI:15378"/>
        <dbReference type="ChEBI" id="CHEBI:16763"/>
        <dbReference type="ChEBI" id="CHEBI:28938"/>
        <dbReference type="ChEBI" id="CHEBI:29919"/>
        <dbReference type="ChEBI" id="CHEBI:58199"/>
        <dbReference type="EC" id="4.4.1.2"/>
    </reaction>
    <physiologicalReaction direction="left-to-right" evidence="6">
        <dbReference type="Rhea" id="RHEA:14502"/>
    </physiologicalReaction>
</comment>
<dbReference type="InterPro" id="IPR015424">
    <property type="entry name" value="PyrdxlP-dep_Trfase"/>
</dbReference>
<dbReference type="PROSITE" id="PS00868">
    <property type="entry name" value="CYS_MET_METAB_PP"/>
    <property type="match status" value="1"/>
</dbReference>
<dbReference type="InterPro" id="IPR015422">
    <property type="entry name" value="PyrdxlP-dep_Trfase_small"/>
</dbReference>
<dbReference type="Gene3D" id="3.90.1150.10">
    <property type="entry name" value="Aspartate Aminotransferase, domain 1"/>
    <property type="match status" value="1"/>
</dbReference>
<dbReference type="EC" id="4.4.1.2" evidence="4"/>
<dbReference type="FunFam" id="3.40.640.10:FF:000046">
    <property type="entry name" value="Cystathionine gamma-lyase"/>
    <property type="match status" value="1"/>
</dbReference>
<dbReference type="Proteomes" id="UP000823918">
    <property type="component" value="Unassembled WGS sequence"/>
</dbReference>
<dbReference type="PANTHER" id="PTHR11808">
    <property type="entry name" value="TRANS-SULFURATION ENZYME FAMILY MEMBER"/>
    <property type="match status" value="1"/>
</dbReference>
<keyword evidence="10" id="KW-0032">Aminotransferase</keyword>
<sequence>MNHTEKPSDICAHLGDEYDRYLGAIVPPLFQNSLFTCKRQNHGYAYSRVANPTIEILEEKLAALEHAQAARVFSSGIGAITATISSLLQSGDHVISLRSAYYPVTEFLQNEMSKFGVESDFLENFSREELEKAVKPNTKLIYFESPSSNIFKILPIREIGAFAKERGIATAMDNTWATPLYQNPLDLGVDYTIHSATKYLGGHSDVIAGVVAGSKEKMDALRVNERAHWGACIDPFAAWLLIRSLRTLEVRMERHSRNAQQVARFFQAHPKVRRVYYPGLESHEEHELAKHQMRGFSGLISFVLNADKERSMQFVKNLEIFQEGPSWGGFESVVNTPGITSLAEVTRFEGVPDGLIRMSVGLEDAQSLIEDIAQALERL</sequence>
<dbReference type="GO" id="GO:0019346">
    <property type="term" value="P:transsulfuration"/>
    <property type="evidence" value="ECO:0007669"/>
    <property type="project" value="InterPro"/>
</dbReference>
<dbReference type="SUPFAM" id="SSF53383">
    <property type="entry name" value="PLP-dependent transferases"/>
    <property type="match status" value="1"/>
</dbReference>
<evidence type="ECO:0000256" key="4">
    <source>
        <dbReference type="ARBA" id="ARBA00047175"/>
    </source>
</evidence>
<accession>A0A9D2Q664</accession>
<comment type="cofactor">
    <cofactor evidence="1 9">
        <name>pyridoxal 5'-phosphate</name>
        <dbReference type="ChEBI" id="CHEBI:597326"/>
    </cofactor>
</comment>
<dbReference type="AlphaFoldDB" id="A0A9D2Q664"/>
<evidence type="ECO:0000256" key="9">
    <source>
        <dbReference type="RuleBase" id="RU362118"/>
    </source>
</evidence>
<evidence type="ECO:0000256" key="6">
    <source>
        <dbReference type="ARBA" id="ARBA00048780"/>
    </source>
</evidence>